<dbReference type="InterPro" id="IPR036397">
    <property type="entry name" value="RNaseH_sf"/>
</dbReference>
<proteinExistence type="predicted"/>
<protein>
    <recommendedName>
        <fullName evidence="1">Tc1-like transposase DDE domain-containing protein</fullName>
    </recommendedName>
</protein>
<evidence type="ECO:0000259" key="1">
    <source>
        <dbReference type="Pfam" id="PF13358"/>
    </source>
</evidence>
<reference evidence="2 3" key="1">
    <citation type="journal article" date="2014" name="Genome Biol. Evol.">
        <title>The secreted proteins of Achlya hypogyna and Thraustotheca clavata identify the ancestral oomycete secretome and reveal gene acquisitions by horizontal gene transfer.</title>
        <authorList>
            <person name="Misner I."/>
            <person name="Blouin N."/>
            <person name="Leonard G."/>
            <person name="Richards T.A."/>
            <person name="Lane C.E."/>
        </authorList>
    </citation>
    <scope>NUCLEOTIDE SEQUENCE [LARGE SCALE GENOMIC DNA]</scope>
    <source>
        <strain evidence="2 3">ATCC 48635</strain>
    </source>
</reference>
<feature type="domain" description="Tc1-like transposase DDE" evidence="1">
    <location>
        <begin position="147"/>
        <end position="262"/>
    </location>
</feature>
<dbReference type="Gene3D" id="3.30.420.10">
    <property type="entry name" value="Ribonuclease H-like superfamily/Ribonuclease H"/>
    <property type="match status" value="1"/>
</dbReference>
<organism evidence="2 3">
    <name type="scientific">Achlya hypogyna</name>
    <name type="common">Oomycete</name>
    <name type="synonym">Protoachlya hypogyna</name>
    <dbReference type="NCBI Taxonomy" id="1202772"/>
    <lineage>
        <taxon>Eukaryota</taxon>
        <taxon>Sar</taxon>
        <taxon>Stramenopiles</taxon>
        <taxon>Oomycota</taxon>
        <taxon>Saprolegniomycetes</taxon>
        <taxon>Saprolegniales</taxon>
        <taxon>Achlyaceae</taxon>
        <taxon>Achlya</taxon>
    </lineage>
</organism>
<accession>A0A1V9YM44</accession>
<dbReference type="GO" id="GO:0003676">
    <property type="term" value="F:nucleic acid binding"/>
    <property type="evidence" value="ECO:0007669"/>
    <property type="project" value="InterPro"/>
</dbReference>
<dbReference type="Proteomes" id="UP000243579">
    <property type="component" value="Unassembled WGS sequence"/>
</dbReference>
<dbReference type="AlphaFoldDB" id="A0A1V9YM44"/>
<dbReference type="PANTHER" id="PTHR33939:SF1">
    <property type="entry name" value="DUF4371 DOMAIN-CONTAINING PROTEIN"/>
    <property type="match status" value="1"/>
</dbReference>
<name>A0A1V9YM44_ACHHY</name>
<comment type="caution">
    <text evidence="2">The sequence shown here is derived from an EMBL/GenBank/DDBJ whole genome shotgun (WGS) entry which is preliminary data.</text>
</comment>
<dbReference type="EMBL" id="JNBR01001483">
    <property type="protein sequence ID" value="OQR86789.1"/>
    <property type="molecule type" value="Genomic_DNA"/>
</dbReference>
<dbReference type="InterPro" id="IPR038717">
    <property type="entry name" value="Tc1-like_DDE_dom"/>
</dbReference>
<evidence type="ECO:0000313" key="3">
    <source>
        <dbReference type="Proteomes" id="UP000243579"/>
    </source>
</evidence>
<evidence type="ECO:0000313" key="2">
    <source>
        <dbReference type="EMBL" id="OQR86789.1"/>
    </source>
</evidence>
<gene>
    <name evidence="2" type="ORF">ACHHYP_20449</name>
</gene>
<dbReference type="PANTHER" id="PTHR33939">
    <property type="entry name" value="PROTEIN CBG22215"/>
    <property type="match status" value="1"/>
</dbReference>
<keyword evidence="3" id="KW-1185">Reference proteome</keyword>
<sequence length="263" mass="30200">MRRVLRRLGFKYLRGQNRNALAESAANVAYRAGYIRTKLGNRTPEGKPIRPEIYLDESFCNLHHVAPRSWLDSTRIRYGPSGKGDRFCIIGAGSLVTIRIHHKLCLTFELCLGYVATASDGKVSAGWVENSFVHWPAKEAKKSDQDYHGNSNAEQFERWFFDLCKSASFDIGACIIYLDGAKYHKRVLNPQPVARWRKSDIEDWIRVHGIAYDRASVKAELLELTRYHLKPPNYACVEIAKNWGHRVLYTPPYHPELQPIEII</sequence>
<dbReference type="Pfam" id="PF13358">
    <property type="entry name" value="DDE_3"/>
    <property type="match status" value="1"/>
</dbReference>
<dbReference type="OrthoDB" id="128331at2759"/>